<dbReference type="Gene3D" id="3.90.930.1">
    <property type="match status" value="1"/>
</dbReference>
<gene>
    <name evidence="1" type="ORF">ACFQZW_05220</name>
</gene>
<protein>
    <submittedName>
        <fullName evidence="1">Membrane-binding protein</fullName>
    </submittedName>
</protein>
<evidence type="ECO:0000313" key="2">
    <source>
        <dbReference type="Proteomes" id="UP001597032"/>
    </source>
</evidence>
<evidence type="ECO:0000313" key="1">
    <source>
        <dbReference type="EMBL" id="MFD0761474.1"/>
    </source>
</evidence>
<accession>A0ABW2Z9E0</accession>
<name>A0ABW2Z9E0_9FLAO</name>
<dbReference type="SUPFAM" id="SSF82185">
    <property type="entry name" value="Histone H3 K4-specific methyltransferase SET7/9 N-terminal domain"/>
    <property type="match status" value="1"/>
</dbReference>
<reference evidence="2" key="1">
    <citation type="journal article" date="2019" name="Int. J. Syst. Evol. Microbiol.">
        <title>The Global Catalogue of Microorganisms (GCM) 10K type strain sequencing project: providing services to taxonomists for standard genome sequencing and annotation.</title>
        <authorList>
            <consortium name="The Broad Institute Genomics Platform"/>
            <consortium name="The Broad Institute Genome Sequencing Center for Infectious Disease"/>
            <person name="Wu L."/>
            <person name="Ma J."/>
        </authorList>
    </citation>
    <scope>NUCLEOTIDE SEQUENCE [LARGE SCALE GENOMIC DNA]</scope>
    <source>
        <strain evidence="2">CCUG 60022</strain>
    </source>
</reference>
<dbReference type="EMBL" id="JBHTIC010000006">
    <property type="protein sequence ID" value="MFD0761474.1"/>
    <property type="molecule type" value="Genomic_DNA"/>
</dbReference>
<organism evidence="1 2">
    <name type="scientific">Lutibacter aestuarii</name>
    <dbReference type="NCBI Taxonomy" id="861111"/>
    <lineage>
        <taxon>Bacteria</taxon>
        <taxon>Pseudomonadati</taxon>
        <taxon>Bacteroidota</taxon>
        <taxon>Flavobacteriia</taxon>
        <taxon>Flavobacteriales</taxon>
        <taxon>Flavobacteriaceae</taxon>
        <taxon>Lutibacter</taxon>
    </lineage>
</organism>
<comment type="caution">
    <text evidence="1">The sequence shown here is derived from an EMBL/GenBank/DDBJ whole genome shotgun (WGS) entry which is preliminary data.</text>
</comment>
<proteinExistence type="predicted"/>
<keyword evidence="2" id="KW-1185">Reference proteome</keyword>
<dbReference type="Proteomes" id="UP001597032">
    <property type="component" value="Unassembled WGS sequence"/>
</dbReference>
<dbReference type="RefSeq" id="WP_298262857.1">
    <property type="nucleotide sequence ID" value="NZ_JBHTIC010000006.1"/>
</dbReference>
<sequence>MKTFIYTLVLLVGFTAFSQEQKVEYKKVANNLVKATYYFSENNNLVEREGYFNAAEKLHGTWISYDLQGNKKVIANYNNGVKEGVWTYFKEDKISVVTYNHNKITNVEEKALVIN</sequence>